<reference evidence="3 4" key="1">
    <citation type="submission" date="2020-08" db="EMBL/GenBank/DDBJ databases">
        <title>Genomic Encyclopedia of Type Strains, Phase IV (KMG-IV): sequencing the most valuable type-strain genomes for metagenomic binning, comparative biology and taxonomic classification.</title>
        <authorList>
            <person name="Goeker M."/>
        </authorList>
    </citation>
    <scope>NUCLEOTIDE SEQUENCE [LARGE SCALE GENOMIC DNA]</scope>
    <source>
        <strain evidence="3 4">DSM 102235</strain>
    </source>
</reference>
<name>A0A7W6GS41_9RHOB</name>
<dbReference type="SUPFAM" id="SSF160443">
    <property type="entry name" value="SMR domain-like"/>
    <property type="match status" value="1"/>
</dbReference>
<dbReference type="GO" id="GO:0004519">
    <property type="term" value="F:endonuclease activity"/>
    <property type="evidence" value="ECO:0007669"/>
    <property type="project" value="UniProtKB-KW"/>
</dbReference>
<keyword evidence="4" id="KW-1185">Reference proteome</keyword>
<evidence type="ECO:0000256" key="1">
    <source>
        <dbReference type="SAM" id="MobiDB-lite"/>
    </source>
</evidence>
<gene>
    <name evidence="3" type="ORF">GGQ68_000045</name>
</gene>
<dbReference type="SMART" id="SM00463">
    <property type="entry name" value="SMR"/>
    <property type="match status" value="1"/>
</dbReference>
<keyword evidence="3" id="KW-0255">Endonuclease</keyword>
<keyword evidence="3" id="KW-0378">Hydrolase</keyword>
<accession>A0A7W6GS41</accession>
<dbReference type="InterPro" id="IPR002625">
    <property type="entry name" value="Smr_dom"/>
</dbReference>
<dbReference type="Proteomes" id="UP000541426">
    <property type="component" value="Unassembled WGS sequence"/>
</dbReference>
<keyword evidence="3" id="KW-0540">Nuclease</keyword>
<dbReference type="PANTHER" id="PTHR35562">
    <property type="entry name" value="DNA ENDONUCLEASE SMRA-RELATED"/>
    <property type="match status" value="1"/>
</dbReference>
<protein>
    <submittedName>
        <fullName evidence="3">DNA-nicking Smr family endonuclease</fullName>
    </submittedName>
</protein>
<feature type="domain" description="Smr" evidence="2">
    <location>
        <begin position="103"/>
        <end position="193"/>
    </location>
</feature>
<organism evidence="3 4">
    <name type="scientific">Sagittula marina</name>
    <dbReference type="NCBI Taxonomy" id="943940"/>
    <lineage>
        <taxon>Bacteria</taxon>
        <taxon>Pseudomonadati</taxon>
        <taxon>Pseudomonadota</taxon>
        <taxon>Alphaproteobacteria</taxon>
        <taxon>Rhodobacterales</taxon>
        <taxon>Roseobacteraceae</taxon>
        <taxon>Sagittula</taxon>
    </lineage>
</organism>
<evidence type="ECO:0000313" key="4">
    <source>
        <dbReference type="Proteomes" id="UP000541426"/>
    </source>
</evidence>
<dbReference type="AlphaFoldDB" id="A0A7W6GS41"/>
<dbReference type="EMBL" id="JACIEJ010000001">
    <property type="protein sequence ID" value="MBB3983734.1"/>
    <property type="molecule type" value="Genomic_DNA"/>
</dbReference>
<dbReference type="PANTHER" id="PTHR35562:SF2">
    <property type="entry name" value="DNA ENDONUCLEASE SMRA-RELATED"/>
    <property type="match status" value="1"/>
</dbReference>
<feature type="region of interest" description="Disordered" evidence="1">
    <location>
        <begin position="1"/>
        <end position="52"/>
    </location>
</feature>
<dbReference type="PROSITE" id="PS50828">
    <property type="entry name" value="SMR"/>
    <property type="match status" value="1"/>
</dbReference>
<dbReference type="RefSeq" id="WP_183962290.1">
    <property type="nucleotide sequence ID" value="NZ_BAABBZ010000012.1"/>
</dbReference>
<dbReference type="Pfam" id="PF01713">
    <property type="entry name" value="Smr"/>
    <property type="match status" value="1"/>
</dbReference>
<proteinExistence type="predicted"/>
<comment type="caution">
    <text evidence="3">The sequence shown here is derived from an EMBL/GenBank/DDBJ whole genome shotgun (WGS) entry which is preliminary data.</text>
</comment>
<sequence length="196" mass="22176">MTRRRKLHPEEMDLWKQVARSTDPLPDKLKSHPAPTVDPAMSRPSERKDAPLQSFDLGEKVSRTETHVFPRTTADRLHNAPVRMDSKAYQRLKRGKLKPDARIDLHGMTLDQAHPTLNRFIMGAQAKGHRLVLVITGKGAPQDPYDPAPRRRGVLKQQVPLWMTMAPLSSAILQVSEAHLKHGGSGAYYVYLRRGR</sequence>
<evidence type="ECO:0000259" key="2">
    <source>
        <dbReference type="PROSITE" id="PS50828"/>
    </source>
</evidence>
<dbReference type="InterPro" id="IPR036063">
    <property type="entry name" value="Smr_dom_sf"/>
</dbReference>
<dbReference type="Gene3D" id="3.30.1370.110">
    <property type="match status" value="1"/>
</dbReference>
<evidence type="ECO:0000313" key="3">
    <source>
        <dbReference type="EMBL" id="MBB3983734.1"/>
    </source>
</evidence>